<accession>A0AA92U9U1</accession>
<dbReference type="EMBL" id="QSAV01000039">
    <property type="protein sequence ID" value="RGW77147.1"/>
    <property type="molecule type" value="Genomic_DNA"/>
</dbReference>
<dbReference type="Proteomes" id="UP000285776">
    <property type="component" value="Unassembled WGS sequence"/>
</dbReference>
<evidence type="ECO:0000313" key="2">
    <source>
        <dbReference type="Proteomes" id="UP000285776"/>
    </source>
</evidence>
<reference evidence="1 2" key="1">
    <citation type="submission" date="2018-08" db="EMBL/GenBank/DDBJ databases">
        <title>A genome reference for cultivated species of the human gut microbiota.</title>
        <authorList>
            <person name="Zou Y."/>
            <person name="Xue W."/>
            <person name="Luo G."/>
        </authorList>
    </citation>
    <scope>NUCLEOTIDE SEQUENCE [LARGE SCALE GENOMIC DNA]</scope>
    <source>
        <strain evidence="1 2">AF10-17</strain>
    </source>
</reference>
<comment type="caution">
    <text evidence="1">The sequence shown here is derived from an EMBL/GenBank/DDBJ whole genome shotgun (WGS) entry which is preliminary data.</text>
</comment>
<dbReference type="RefSeq" id="WP_147468787.1">
    <property type="nucleotide sequence ID" value="NZ_QSAV01000039.1"/>
</dbReference>
<name>A0AA92U9U1_9BACT</name>
<dbReference type="AlphaFoldDB" id="A0AA92U9U1"/>
<proteinExistence type="predicted"/>
<sequence length="142" mass="16820">MQRFIRKSFAVSKRYTYLCGDSFHHASHLHSDQGGTFAFYNSIKRIFKDGAWWDYYYATLSFDYKSQKLLEKFGSFEYSAYLCNNNKRKESYMETKDKKIQVHTIDYKDIDKFFPARSEITMSPLPKGHIARLATIHKVKAQ</sequence>
<organism evidence="1 2">
    <name type="scientific">Segatella copri</name>
    <dbReference type="NCBI Taxonomy" id="165179"/>
    <lineage>
        <taxon>Bacteria</taxon>
        <taxon>Pseudomonadati</taxon>
        <taxon>Bacteroidota</taxon>
        <taxon>Bacteroidia</taxon>
        <taxon>Bacteroidales</taxon>
        <taxon>Prevotellaceae</taxon>
        <taxon>Segatella</taxon>
    </lineage>
</organism>
<protein>
    <submittedName>
        <fullName evidence="1">Uncharacterized protein</fullName>
    </submittedName>
</protein>
<evidence type="ECO:0000313" key="1">
    <source>
        <dbReference type="EMBL" id="RGW77147.1"/>
    </source>
</evidence>
<gene>
    <name evidence="1" type="ORF">DWV53_11290</name>
</gene>